<feature type="compositionally biased region" description="Basic and acidic residues" evidence="1">
    <location>
        <begin position="117"/>
        <end position="126"/>
    </location>
</feature>
<dbReference type="OrthoDB" id="506431at2759"/>
<feature type="compositionally biased region" description="Low complexity" evidence="1">
    <location>
        <begin position="303"/>
        <end position="319"/>
    </location>
</feature>
<accession>A0A317VIY3</accession>
<dbReference type="GeneID" id="37118095"/>
<evidence type="ECO:0000313" key="3">
    <source>
        <dbReference type="Proteomes" id="UP000246702"/>
    </source>
</evidence>
<dbReference type="EMBL" id="MSFK01000032">
    <property type="protein sequence ID" value="PWY73191.1"/>
    <property type="molecule type" value="Genomic_DNA"/>
</dbReference>
<dbReference type="Proteomes" id="UP000246702">
    <property type="component" value="Unassembled WGS sequence"/>
</dbReference>
<dbReference type="AlphaFoldDB" id="A0A317VIY3"/>
<feature type="compositionally biased region" description="Basic and acidic residues" evidence="1">
    <location>
        <begin position="226"/>
        <end position="236"/>
    </location>
</feature>
<dbReference type="RefSeq" id="XP_025463456.1">
    <property type="nucleotide sequence ID" value="XM_025615952.1"/>
</dbReference>
<feature type="compositionally biased region" description="Polar residues" evidence="1">
    <location>
        <begin position="92"/>
        <end position="110"/>
    </location>
</feature>
<comment type="caution">
    <text evidence="2">The sequence shown here is derived from an EMBL/GenBank/DDBJ whole genome shotgun (WGS) entry which is preliminary data.</text>
</comment>
<name>A0A317VIY3_9EURO</name>
<gene>
    <name evidence="2" type="ORF">BO94DRAFT_589549</name>
</gene>
<sequence length="647" mass="71020">MWLYRGAQSAVFYYATCTPCATSLDLHKRKKEAVRSQRQKDKIDGIITDQPRPLAQPTAFSTNPGWAEEIALGPGPPARRGGHRTAHRRTDSWNTGVSADSTQDVSRTGGSSHKKDKSSLKHPLGDRWNRMRYQREDEPLWGQDVEVKGSSVGLSGGGKEDDGSTSKYYIARVPPVNDLHPPIVSGPKSRAETRWMLQPPPSARVMAGKERVGDTVRSNNSSAQRADGDRNVKKPVEPTQQLPPLDTQPPAKNVSKPSPPRMAPDGWYDPRSADMDSEGDDEFSPPPSPKLRYGRDEANFVISPSLRSRSDSCSTLSSPGDTEVESPRNSLHSPGTPTSRPVSKATHDSGKHFPPTISQALSTLKRDNNKVQLLHLEINDSPDDIGLGTCWCAILDLIHPMQQSRSLPQSPTHTEDQSERYSASTALLAPVPVEGGEGLQQTAGFVEESLLSMCQEQLAFRGPDHFLLHSLWRSVYIVSLTDIRLLEQAVGKDGDLSPASSGVHPEAYAFRWAASLDAQRAILHGVLLLRGIESVPIRAVSPIHVSSSLYHAAMAWYFYLRFSPPNRAYAQLRADEFREFVCFGIDPGALMLEAHDSKQSRPSVQDSTVLSGLVDMLNCIGFWGLSRSLASLILFLATESTVNTDQL</sequence>
<evidence type="ECO:0000256" key="1">
    <source>
        <dbReference type="SAM" id="MobiDB-lite"/>
    </source>
</evidence>
<evidence type="ECO:0000313" key="2">
    <source>
        <dbReference type="EMBL" id="PWY73191.1"/>
    </source>
</evidence>
<keyword evidence="3" id="KW-1185">Reference proteome</keyword>
<protein>
    <submittedName>
        <fullName evidence="2">Uncharacterized protein</fullName>
    </submittedName>
</protein>
<organism evidence="2 3">
    <name type="scientific">Aspergillus sclerotioniger CBS 115572</name>
    <dbReference type="NCBI Taxonomy" id="1450535"/>
    <lineage>
        <taxon>Eukaryota</taxon>
        <taxon>Fungi</taxon>
        <taxon>Dikarya</taxon>
        <taxon>Ascomycota</taxon>
        <taxon>Pezizomycotina</taxon>
        <taxon>Eurotiomycetes</taxon>
        <taxon>Eurotiomycetidae</taxon>
        <taxon>Eurotiales</taxon>
        <taxon>Aspergillaceae</taxon>
        <taxon>Aspergillus</taxon>
        <taxon>Aspergillus subgen. Circumdati</taxon>
    </lineage>
</organism>
<proteinExistence type="predicted"/>
<feature type="region of interest" description="Disordered" evidence="1">
    <location>
        <begin position="179"/>
        <end position="356"/>
    </location>
</feature>
<feature type="compositionally biased region" description="Polar residues" evidence="1">
    <location>
        <begin position="327"/>
        <end position="341"/>
    </location>
</feature>
<feature type="region of interest" description="Disordered" evidence="1">
    <location>
        <begin position="65"/>
        <end position="126"/>
    </location>
</feature>
<feature type="compositionally biased region" description="Low complexity" evidence="1">
    <location>
        <begin position="238"/>
        <end position="250"/>
    </location>
</feature>
<reference evidence="2 3" key="1">
    <citation type="submission" date="2016-12" db="EMBL/GenBank/DDBJ databases">
        <title>The genomes of Aspergillus section Nigri reveals drivers in fungal speciation.</title>
        <authorList>
            <consortium name="DOE Joint Genome Institute"/>
            <person name="Vesth T.C."/>
            <person name="Nybo J."/>
            <person name="Theobald S."/>
            <person name="Brandl J."/>
            <person name="Frisvad J.C."/>
            <person name="Nielsen K.F."/>
            <person name="Lyhne E.K."/>
            <person name="Kogle M.E."/>
            <person name="Kuo A."/>
            <person name="Riley R."/>
            <person name="Clum A."/>
            <person name="Nolan M."/>
            <person name="Lipzen A."/>
            <person name="Salamov A."/>
            <person name="Henrissat B."/>
            <person name="Wiebenga A."/>
            <person name="De Vries R.P."/>
            <person name="Grigoriev I.V."/>
            <person name="Mortensen U.H."/>
            <person name="Andersen M.R."/>
            <person name="Baker S.E."/>
        </authorList>
    </citation>
    <scope>NUCLEOTIDE SEQUENCE [LARGE SCALE GENOMIC DNA]</scope>
    <source>
        <strain evidence="2 3">CBS 115572</strain>
    </source>
</reference>